<dbReference type="AlphaFoldDB" id="A0A2M4DIJ5"/>
<proteinExistence type="predicted"/>
<sequence length="73" mass="8278">MFLKQFVFIRDFFGFSVSLSLSSSFPLGPFTDKLTTAAVSIVPHAQTHYLQCPRFLLSGSIMLRVIFSIRHHS</sequence>
<accession>A0A2M4DIJ5</accession>
<organism evidence="1">
    <name type="scientific">Anopheles darlingi</name>
    <name type="common">Mosquito</name>
    <dbReference type="NCBI Taxonomy" id="43151"/>
    <lineage>
        <taxon>Eukaryota</taxon>
        <taxon>Metazoa</taxon>
        <taxon>Ecdysozoa</taxon>
        <taxon>Arthropoda</taxon>
        <taxon>Hexapoda</taxon>
        <taxon>Insecta</taxon>
        <taxon>Pterygota</taxon>
        <taxon>Neoptera</taxon>
        <taxon>Endopterygota</taxon>
        <taxon>Diptera</taxon>
        <taxon>Nematocera</taxon>
        <taxon>Culicoidea</taxon>
        <taxon>Culicidae</taxon>
        <taxon>Anophelinae</taxon>
        <taxon>Anopheles</taxon>
    </lineage>
</organism>
<name>A0A2M4DIJ5_ANODA</name>
<evidence type="ECO:0000313" key="1">
    <source>
        <dbReference type="EMBL" id="MBW77353.1"/>
    </source>
</evidence>
<dbReference type="EMBL" id="GGFL01013175">
    <property type="protein sequence ID" value="MBW77353.1"/>
    <property type="molecule type" value="Transcribed_RNA"/>
</dbReference>
<protein>
    <submittedName>
        <fullName evidence="1">Putative secreted protein</fullName>
    </submittedName>
</protein>
<reference evidence="1" key="1">
    <citation type="submission" date="2018-01" db="EMBL/GenBank/DDBJ databases">
        <title>An insight into the sialome of Amazonian anophelines.</title>
        <authorList>
            <person name="Ribeiro J.M."/>
            <person name="Scarpassa V."/>
            <person name="Calvo E."/>
        </authorList>
    </citation>
    <scope>NUCLEOTIDE SEQUENCE</scope>
</reference>